<reference evidence="2 3" key="1">
    <citation type="submission" date="2021-06" db="EMBL/GenBank/DDBJ databases">
        <title>Caerostris darwini draft genome.</title>
        <authorList>
            <person name="Kono N."/>
            <person name="Arakawa K."/>
        </authorList>
    </citation>
    <scope>NUCLEOTIDE SEQUENCE [LARGE SCALE GENOMIC DNA]</scope>
</reference>
<keyword evidence="3" id="KW-1185">Reference proteome</keyword>
<feature type="region of interest" description="Disordered" evidence="1">
    <location>
        <begin position="50"/>
        <end position="78"/>
    </location>
</feature>
<feature type="compositionally biased region" description="Polar residues" evidence="1">
    <location>
        <begin position="50"/>
        <end position="60"/>
    </location>
</feature>
<gene>
    <name evidence="2" type="ORF">CDAR_44321</name>
</gene>
<comment type="caution">
    <text evidence="2">The sequence shown here is derived from an EMBL/GenBank/DDBJ whole genome shotgun (WGS) entry which is preliminary data.</text>
</comment>
<proteinExistence type="predicted"/>
<name>A0AAV4QKX6_9ARAC</name>
<accession>A0AAV4QKX6</accession>
<dbReference type="AlphaFoldDB" id="A0AAV4QKX6"/>
<protein>
    <submittedName>
        <fullName evidence="2">Uncharacterized protein</fullName>
    </submittedName>
</protein>
<evidence type="ECO:0000313" key="2">
    <source>
        <dbReference type="EMBL" id="GIY10333.1"/>
    </source>
</evidence>
<sequence length="78" mass="8429">METFEAITLSTALTSTSFVEETLSIHDVSDLEDLLEPNTAPKMPVLSPVSFPNSPCNRPTSVCDVDDSTNTSHNSEQS</sequence>
<evidence type="ECO:0000256" key="1">
    <source>
        <dbReference type="SAM" id="MobiDB-lite"/>
    </source>
</evidence>
<organism evidence="2 3">
    <name type="scientific">Caerostris darwini</name>
    <dbReference type="NCBI Taxonomy" id="1538125"/>
    <lineage>
        <taxon>Eukaryota</taxon>
        <taxon>Metazoa</taxon>
        <taxon>Ecdysozoa</taxon>
        <taxon>Arthropoda</taxon>
        <taxon>Chelicerata</taxon>
        <taxon>Arachnida</taxon>
        <taxon>Araneae</taxon>
        <taxon>Araneomorphae</taxon>
        <taxon>Entelegynae</taxon>
        <taxon>Araneoidea</taxon>
        <taxon>Araneidae</taxon>
        <taxon>Caerostris</taxon>
    </lineage>
</organism>
<dbReference type="Proteomes" id="UP001054837">
    <property type="component" value="Unassembled WGS sequence"/>
</dbReference>
<dbReference type="EMBL" id="BPLQ01004737">
    <property type="protein sequence ID" value="GIY10333.1"/>
    <property type="molecule type" value="Genomic_DNA"/>
</dbReference>
<evidence type="ECO:0000313" key="3">
    <source>
        <dbReference type="Proteomes" id="UP001054837"/>
    </source>
</evidence>
<feature type="compositionally biased region" description="Polar residues" evidence="1">
    <location>
        <begin position="68"/>
        <end position="78"/>
    </location>
</feature>